<protein>
    <submittedName>
        <fullName evidence="1">Uncharacterized protein</fullName>
    </submittedName>
</protein>
<reference evidence="1 2" key="1">
    <citation type="journal article" date="2016" name="Genome Announc.">
        <title>First Complete Genome Sequence of a Subdivision 6 Acidobacterium Strain.</title>
        <authorList>
            <person name="Huang S."/>
            <person name="Vieira S."/>
            <person name="Bunk B."/>
            <person name="Riedel T."/>
            <person name="Sproer C."/>
            <person name="Overmann J."/>
        </authorList>
    </citation>
    <scope>NUCLEOTIDE SEQUENCE [LARGE SCALE GENOMIC DNA]</scope>
    <source>
        <strain evidence="2">DSM 100886 HEG_-6_39</strain>
    </source>
</reference>
<dbReference type="AlphaFoldDB" id="A0A143PP24"/>
<dbReference type="KEGG" id="abac:LuPra_03140"/>
<evidence type="ECO:0000313" key="2">
    <source>
        <dbReference type="Proteomes" id="UP000076079"/>
    </source>
</evidence>
<evidence type="ECO:0000313" key="1">
    <source>
        <dbReference type="EMBL" id="AMY09913.1"/>
    </source>
</evidence>
<gene>
    <name evidence="1" type="ORF">LuPra_03140</name>
</gene>
<dbReference type="EMBL" id="CP015136">
    <property type="protein sequence ID" value="AMY09913.1"/>
    <property type="molecule type" value="Genomic_DNA"/>
</dbReference>
<dbReference type="RefSeq" id="WP_110171614.1">
    <property type="nucleotide sequence ID" value="NZ_CP015136.1"/>
</dbReference>
<reference evidence="2" key="2">
    <citation type="submission" date="2016-04" db="EMBL/GenBank/DDBJ databases">
        <title>First Complete Genome Sequence of a Subdivision 6 Acidobacterium.</title>
        <authorList>
            <person name="Huang S."/>
            <person name="Vieira S."/>
            <person name="Bunk B."/>
            <person name="Riedel T."/>
            <person name="Sproeer C."/>
            <person name="Overmann J."/>
        </authorList>
    </citation>
    <scope>NUCLEOTIDE SEQUENCE [LARGE SCALE GENOMIC DNA]</scope>
    <source>
        <strain evidence="2">DSM 100886 HEG_-6_39</strain>
    </source>
</reference>
<dbReference type="STRING" id="1855912.LuPra_03140"/>
<sequence>MNPDARLRNALAPVDPPDGFAQRVRARVAREAAVMPAPARRRVPRWMAIAALVSAVLASPLAYREYESRREAIAARAQVLLALQIVSRELNSAHRKVVRPVVTTTLAPADAGDSGKVGRP</sequence>
<keyword evidence="2" id="KW-1185">Reference proteome</keyword>
<organism evidence="1 2">
    <name type="scientific">Luteitalea pratensis</name>
    <dbReference type="NCBI Taxonomy" id="1855912"/>
    <lineage>
        <taxon>Bacteria</taxon>
        <taxon>Pseudomonadati</taxon>
        <taxon>Acidobacteriota</taxon>
        <taxon>Vicinamibacteria</taxon>
        <taxon>Vicinamibacterales</taxon>
        <taxon>Vicinamibacteraceae</taxon>
        <taxon>Luteitalea</taxon>
    </lineage>
</organism>
<accession>A0A143PP24</accession>
<dbReference type="Proteomes" id="UP000076079">
    <property type="component" value="Chromosome"/>
</dbReference>
<name>A0A143PP24_LUTPR</name>
<proteinExistence type="predicted"/>